<organism evidence="1 2">
    <name type="scientific">Fopius arisanus</name>
    <dbReference type="NCBI Taxonomy" id="64838"/>
    <lineage>
        <taxon>Eukaryota</taxon>
        <taxon>Metazoa</taxon>
        <taxon>Ecdysozoa</taxon>
        <taxon>Arthropoda</taxon>
        <taxon>Hexapoda</taxon>
        <taxon>Insecta</taxon>
        <taxon>Pterygota</taxon>
        <taxon>Neoptera</taxon>
        <taxon>Endopterygota</taxon>
        <taxon>Hymenoptera</taxon>
        <taxon>Apocrita</taxon>
        <taxon>Ichneumonoidea</taxon>
        <taxon>Braconidae</taxon>
        <taxon>Opiinae</taxon>
        <taxon>Fopius</taxon>
    </lineage>
</organism>
<dbReference type="AlphaFoldDB" id="A0A9R1TNI0"/>
<gene>
    <name evidence="2" type="primary">LOC105272389</name>
</gene>
<dbReference type="OrthoDB" id="1684102at2759"/>
<evidence type="ECO:0000313" key="2">
    <source>
        <dbReference type="RefSeq" id="XP_011312812.1"/>
    </source>
</evidence>
<evidence type="ECO:0000313" key="1">
    <source>
        <dbReference type="Proteomes" id="UP000694866"/>
    </source>
</evidence>
<proteinExistence type="predicted"/>
<name>A0A9R1TNI0_9HYME</name>
<protein>
    <submittedName>
        <fullName evidence="2">Uncharacterized protein isoform X4</fullName>
    </submittedName>
</protein>
<dbReference type="RefSeq" id="XP_011312812.1">
    <property type="nucleotide sequence ID" value="XM_011314510.1"/>
</dbReference>
<keyword evidence="1" id="KW-1185">Reference proteome</keyword>
<sequence>MSQERLESSLQEDLPNDERVNNSITTRLCEMIRWNLPNFGNHFRRLMGLGGEPDIDRDQHRSNDMNQVGSDVEYSTEDFSLEETSSSESTPFAISVRPPNLPEFSGANYPSTSDAFSISVRRTETVLRVMTKKREPAKWKYYGEGGNSMTMLPWDTL</sequence>
<dbReference type="Proteomes" id="UP000694866">
    <property type="component" value="Unplaced"/>
</dbReference>
<accession>A0A9R1TNI0</accession>
<dbReference type="GeneID" id="105272389"/>
<reference evidence="2" key="1">
    <citation type="submission" date="2025-08" db="UniProtKB">
        <authorList>
            <consortium name="RefSeq"/>
        </authorList>
    </citation>
    <scope>IDENTIFICATION</scope>
    <source>
        <strain evidence="2">USDA-PBARC FA_bdor</strain>
        <tissue evidence="2">Whole organism</tissue>
    </source>
</reference>